<keyword evidence="3 5" id="KW-1133">Transmembrane helix</keyword>
<keyword evidence="8" id="KW-1185">Reference proteome</keyword>
<dbReference type="Gene3D" id="2.40.50.140">
    <property type="entry name" value="Nucleic acid-binding proteins"/>
    <property type="match status" value="1"/>
</dbReference>
<evidence type="ECO:0000313" key="8">
    <source>
        <dbReference type="Proteomes" id="UP000660668"/>
    </source>
</evidence>
<dbReference type="AlphaFoldDB" id="A0A930VNH1"/>
<evidence type="ECO:0000256" key="4">
    <source>
        <dbReference type="ARBA" id="ARBA00023136"/>
    </source>
</evidence>
<evidence type="ECO:0000256" key="5">
    <source>
        <dbReference type="SAM" id="Phobius"/>
    </source>
</evidence>
<keyword evidence="4 5" id="KW-0472">Membrane</keyword>
<evidence type="ECO:0000256" key="2">
    <source>
        <dbReference type="ARBA" id="ARBA00022692"/>
    </source>
</evidence>
<dbReference type="Proteomes" id="UP000660668">
    <property type="component" value="Unassembled WGS sequence"/>
</dbReference>
<dbReference type="InterPro" id="IPR002810">
    <property type="entry name" value="NfeD-like_C"/>
</dbReference>
<dbReference type="PANTHER" id="PTHR33507">
    <property type="entry name" value="INNER MEMBRANE PROTEIN YBBJ"/>
    <property type="match status" value="1"/>
</dbReference>
<dbReference type="InterPro" id="IPR012340">
    <property type="entry name" value="NA-bd_OB-fold"/>
</dbReference>
<protein>
    <submittedName>
        <fullName evidence="7">NfeD family protein</fullName>
    </submittedName>
</protein>
<accession>A0A930VNH1</accession>
<evidence type="ECO:0000256" key="1">
    <source>
        <dbReference type="ARBA" id="ARBA00004141"/>
    </source>
</evidence>
<keyword evidence="2 5" id="KW-0812">Transmembrane</keyword>
<evidence type="ECO:0000313" key="7">
    <source>
        <dbReference type="EMBL" id="MBF4767975.1"/>
    </source>
</evidence>
<name>A0A930VNH1_9ACTN</name>
<dbReference type="GO" id="GO:0005886">
    <property type="term" value="C:plasma membrane"/>
    <property type="evidence" value="ECO:0007669"/>
    <property type="project" value="TreeGrafter"/>
</dbReference>
<evidence type="ECO:0000256" key="3">
    <source>
        <dbReference type="ARBA" id="ARBA00022989"/>
    </source>
</evidence>
<dbReference type="SUPFAM" id="SSF141322">
    <property type="entry name" value="NfeD domain-like"/>
    <property type="match status" value="1"/>
</dbReference>
<reference evidence="7" key="1">
    <citation type="submission" date="2020-11" db="EMBL/GenBank/DDBJ databases">
        <title>Nocardioides cynanchi sp. nov., isolated from soil of rhizosphere of Cynanchum wilfordii.</title>
        <authorList>
            <person name="Lee J.-S."/>
            <person name="Suh M.K."/>
            <person name="Kim J.-S."/>
        </authorList>
    </citation>
    <scope>NUCLEOTIDE SEQUENCE</scope>
    <source>
        <strain evidence="7">KCTC 19276</strain>
    </source>
</reference>
<dbReference type="RefSeq" id="WP_194696117.1">
    <property type="nucleotide sequence ID" value="NZ_JADKPO010000010.1"/>
</dbReference>
<evidence type="ECO:0000259" key="6">
    <source>
        <dbReference type="Pfam" id="PF01957"/>
    </source>
</evidence>
<gene>
    <name evidence="7" type="ORF">ISU10_09370</name>
</gene>
<dbReference type="PANTHER" id="PTHR33507:SF3">
    <property type="entry name" value="INNER MEMBRANE PROTEIN YBBJ"/>
    <property type="match status" value="1"/>
</dbReference>
<feature type="domain" description="NfeD-like C-terminal" evidence="6">
    <location>
        <begin position="89"/>
        <end position="147"/>
    </location>
</feature>
<comment type="subcellular location">
    <subcellularLocation>
        <location evidence="1">Membrane</location>
        <topology evidence="1">Multi-pass membrane protein</topology>
    </subcellularLocation>
</comment>
<feature type="transmembrane region" description="Helical" evidence="5">
    <location>
        <begin position="51"/>
        <end position="69"/>
    </location>
</feature>
<dbReference type="InterPro" id="IPR052165">
    <property type="entry name" value="Membrane_assoc_protease"/>
</dbReference>
<dbReference type="Pfam" id="PF01957">
    <property type="entry name" value="NfeD"/>
    <property type="match status" value="1"/>
</dbReference>
<sequence>MEWLGDHLWAGWLALAIALGAAELASLDLILLMLAVGAITGAITAGIGLPIVLQILIAGGASVAMLALVRPNLVKKLHGGPDLQLGHGKLVGRQAMVTEDVTSLAPGRVKLAGEIWTAQPYDDSLTIKAGETVEVYAIKGATVFVHPVNPELPGSLT</sequence>
<feature type="transmembrane region" description="Helical" evidence="5">
    <location>
        <begin position="12"/>
        <end position="39"/>
    </location>
</feature>
<organism evidence="7 8">
    <name type="scientific">Nocardioides agariphilus</name>
    <dbReference type="NCBI Taxonomy" id="433664"/>
    <lineage>
        <taxon>Bacteria</taxon>
        <taxon>Bacillati</taxon>
        <taxon>Actinomycetota</taxon>
        <taxon>Actinomycetes</taxon>
        <taxon>Propionibacteriales</taxon>
        <taxon>Nocardioidaceae</taxon>
        <taxon>Nocardioides</taxon>
    </lineage>
</organism>
<dbReference type="EMBL" id="JADKPO010000010">
    <property type="protein sequence ID" value="MBF4767975.1"/>
    <property type="molecule type" value="Genomic_DNA"/>
</dbReference>
<comment type="caution">
    <text evidence="7">The sequence shown here is derived from an EMBL/GenBank/DDBJ whole genome shotgun (WGS) entry which is preliminary data.</text>
</comment>
<proteinExistence type="predicted"/>